<dbReference type="GO" id="GO:0009306">
    <property type="term" value="P:protein secretion"/>
    <property type="evidence" value="ECO:0007669"/>
    <property type="project" value="InterPro"/>
</dbReference>
<evidence type="ECO:0000313" key="14">
    <source>
        <dbReference type="Proteomes" id="UP001139447"/>
    </source>
</evidence>
<dbReference type="Proteomes" id="UP001139447">
    <property type="component" value="Unassembled WGS sequence"/>
</dbReference>
<gene>
    <name evidence="13" type="ORF">MMF98_02310</name>
</gene>
<organism evidence="13 14">
    <name type="scientific">Variovorax terrae</name>
    <dbReference type="NCBI Taxonomy" id="2923278"/>
    <lineage>
        <taxon>Bacteria</taxon>
        <taxon>Pseudomonadati</taxon>
        <taxon>Pseudomonadota</taxon>
        <taxon>Betaproteobacteria</taxon>
        <taxon>Burkholderiales</taxon>
        <taxon>Comamonadaceae</taxon>
        <taxon>Variovorax</taxon>
    </lineage>
</organism>
<dbReference type="PROSITE" id="PS00543">
    <property type="entry name" value="HLYD_FAMILY"/>
    <property type="match status" value="1"/>
</dbReference>
<comment type="similarity">
    <text evidence="2 9">Belongs to the membrane fusion protein (MFP) (TC 8.A.1) family.</text>
</comment>
<dbReference type="GO" id="GO:0005886">
    <property type="term" value="C:plasma membrane"/>
    <property type="evidence" value="ECO:0007669"/>
    <property type="project" value="UniProtKB-SubCell"/>
</dbReference>
<comment type="caution">
    <text evidence="13">The sequence shown here is derived from an EMBL/GenBank/DDBJ whole genome shotgun (WGS) entry which is preliminary data.</text>
</comment>
<evidence type="ECO:0000256" key="8">
    <source>
        <dbReference type="ARBA" id="ARBA00023136"/>
    </source>
</evidence>
<evidence type="ECO:0000256" key="7">
    <source>
        <dbReference type="ARBA" id="ARBA00022989"/>
    </source>
</evidence>
<evidence type="ECO:0000313" key="13">
    <source>
        <dbReference type="EMBL" id="MCJ0762035.1"/>
    </source>
</evidence>
<keyword evidence="10" id="KW-0175">Coiled coil</keyword>
<feature type="coiled-coil region" evidence="10">
    <location>
        <begin position="245"/>
        <end position="287"/>
    </location>
</feature>
<evidence type="ECO:0000256" key="6">
    <source>
        <dbReference type="ARBA" id="ARBA00022692"/>
    </source>
</evidence>
<evidence type="ECO:0000256" key="9">
    <source>
        <dbReference type="RuleBase" id="RU365093"/>
    </source>
</evidence>
<keyword evidence="5 9" id="KW-0997">Cell inner membrane</keyword>
<dbReference type="InterPro" id="IPR006144">
    <property type="entry name" value="Secretion_HlyD_CS"/>
</dbReference>
<protein>
    <recommendedName>
        <fullName evidence="9">Membrane fusion protein (MFP) family protein</fullName>
    </recommendedName>
</protein>
<dbReference type="InterPro" id="IPR058982">
    <property type="entry name" value="Beta-barrel_AprE"/>
</dbReference>
<evidence type="ECO:0000256" key="10">
    <source>
        <dbReference type="SAM" id="Coils"/>
    </source>
</evidence>
<keyword evidence="3 9" id="KW-0813">Transport</keyword>
<evidence type="ECO:0000259" key="11">
    <source>
        <dbReference type="Pfam" id="PF25988"/>
    </source>
</evidence>
<evidence type="ECO:0000256" key="4">
    <source>
        <dbReference type="ARBA" id="ARBA00022475"/>
    </source>
</evidence>
<evidence type="ECO:0000256" key="1">
    <source>
        <dbReference type="ARBA" id="ARBA00004377"/>
    </source>
</evidence>
<dbReference type="InterPro" id="IPR059040">
    <property type="entry name" value="HH_CyaD-like"/>
</dbReference>
<evidence type="ECO:0000256" key="3">
    <source>
        <dbReference type="ARBA" id="ARBA00022448"/>
    </source>
</evidence>
<dbReference type="NCBIfam" id="TIGR01843">
    <property type="entry name" value="type_I_hlyD"/>
    <property type="match status" value="1"/>
</dbReference>
<evidence type="ECO:0000256" key="5">
    <source>
        <dbReference type="ARBA" id="ARBA00022519"/>
    </source>
</evidence>
<dbReference type="SUPFAM" id="SSF111369">
    <property type="entry name" value="HlyD-like secretion proteins"/>
    <property type="match status" value="1"/>
</dbReference>
<keyword evidence="6 9" id="KW-0812">Transmembrane</keyword>
<name>A0A9X2ALU6_9BURK</name>
<dbReference type="InterPro" id="IPR010129">
    <property type="entry name" value="T1SS_HlyD"/>
</dbReference>
<dbReference type="PANTHER" id="PTHR30386">
    <property type="entry name" value="MEMBRANE FUSION SUBUNIT OF EMRAB-TOLC MULTIDRUG EFFLUX PUMP"/>
    <property type="match status" value="1"/>
</dbReference>
<keyword evidence="14" id="KW-1185">Reference proteome</keyword>
<keyword evidence="7 9" id="KW-1133">Transmembrane helix</keyword>
<feature type="domain" description="CyaD-like alpha-helical hairpin" evidence="11">
    <location>
        <begin position="131"/>
        <end position="298"/>
    </location>
</feature>
<feature type="transmembrane region" description="Helical" evidence="9">
    <location>
        <begin position="62"/>
        <end position="80"/>
    </location>
</feature>
<dbReference type="PANTHER" id="PTHR30386:SF27">
    <property type="entry name" value="MEMBRANE FUSION PROTEIN (MFP) FAMILY PROTEIN"/>
    <property type="match status" value="1"/>
</dbReference>
<accession>A0A9X2ALU6</accession>
<reference evidence="13" key="1">
    <citation type="submission" date="2022-03" db="EMBL/GenBank/DDBJ databases">
        <authorList>
            <person name="Woo C.Y."/>
        </authorList>
    </citation>
    <scope>NUCLEOTIDE SEQUENCE</scope>
    <source>
        <strain evidence="13">CYS-02</strain>
    </source>
</reference>
<dbReference type="RefSeq" id="WP_243303928.1">
    <property type="nucleotide sequence ID" value="NZ_JALGBI010000001.1"/>
</dbReference>
<sequence length="448" mass="49729">MNTVIHRLRAWASLWRRYRSAWAQAWARRDQLTQPALQTHEAEFLPAALALQTRPVSPVGRWVARLLIGLVIVALSWSFFGQVDIIVNAQGKIIPSQRTKTIASIEVASVRALYVSEGQSVHAGDLLVELDARASDSEHDKAAGDHQNAQLQAARARALISALTIGTAPRLAAFPEVPAERWQDAQQHLLDQWRDYTAKSRRLDDEIRRYAQALPLAVQRAEDYRVLARDHDVSHHAWTEKEQARIDLQGQLNDARNQKAALTAELRKNAQDALSEAQRVLAETAQDARRAAVHSELLKLVAPVDGTVQQLTVHTVGGVVPAAQPLMQIVPRQGVVEVEAFLENKDVGFVQEGQAAQVKIDAFAYTKYGTVPAAVSHVSRDAIQDDKRGWLYSVKIALNRLSLPVDGREAPLTPGMTTSVEIKTGTRRVIEYVLSPLVEHGRESLRER</sequence>
<keyword evidence="4 9" id="KW-1003">Cell membrane</keyword>
<dbReference type="Gene3D" id="2.40.30.170">
    <property type="match status" value="1"/>
</dbReference>
<evidence type="ECO:0000256" key="2">
    <source>
        <dbReference type="ARBA" id="ARBA00009477"/>
    </source>
</evidence>
<feature type="domain" description="AprE-like beta-barrel" evidence="12">
    <location>
        <begin position="338"/>
        <end position="425"/>
    </location>
</feature>
<dbReference type="PRINTS" id="PR01490">
    <property type="entry name" value="RTXTOXIND"/>
</dbReference>
<dbReference type="Pfam" id="PF26002">
    <property type="entry name" value="Beta-barrel_AprE"/>
    <property type="match status" value="1"/>
</dbReference>
<evidence type="ECO:0000259" key="12">
    <source>
        <dbReference type="Pfam" id="PF26002"/>
    </source>
</evidence>
<dbReference type="InterPro" id="IPR050739">
    <property type="entry name" value="MFP"/>
</dbReference>
<comment type="subcellular location">
    <subcellularLocation>
        <location evidence="1 9">Cell inner membrane</location>
        <topology evidence="1 9">Single-pass membrane protein</topology>
    </subcellularLocation>
</comment>
<keyword evidence="8 9" id="KW-0472">Membrane</keyword>
<dbReference type="Gene3D" id="2.40.50.100">
    <property type="match status" value="1"/>
</dbReference>
<dbReference type="Pfam" id="PF25988">
    <property type="entry name" value="HH_CyaD"/>
    <property type="match status" value="1"/>
</dbReference>
<dbReference type="EMBL" id="JALGBI010000001">
    <property type="protein sequence ID" value="MCJ0762035.1"/>
    <property type="molecule type" value="Genomic_DNA"/>
</dbReference>
<dbReference type="AlphaFoldDB" id="A0A9X2ALU6"/>
<proteinExistence type="inferred from homology"/>